<dbReference type="Pfam" id="PF07603">
    <property type="entry name" value="Lcl_C"/>
    <property type="match status" value="1"/>
</dbReference>
<evidence type="ECO:0000313" key="3">
    <source>
        <dbReference type="Proteomes" id="UP000007058"/>
    </source>
</evidence>
<dbReference type="InterPro" id="IPR011460">
    <property type="entry name" value="Lcl_C"/>
</dbReference>
<proteinExistence type="predicted"/>
<keyword evidence="3" id="KW-1185">Reference proteome</keyword>
<dbReference type="OrthoDB" id="7349818at2"/>
<dbReference type="Proteomes" id="UP000007058">
    <property type="component" value="Chromosome"/>
</dbReference>
<reference evidence="2 3" key="1">
    <citation type="journal article" date="2005" name="DNA Res.">
        <title>Complete genome sequence of the facultative anaerobic magnetotactic bacterium Magnetospirillum sp. strain AMB-1.</title>
        <authorList>
            <person name="Matsunaga T."/>
            <person name="Okamura Y."/>
            <person name="Fukuda Y."/>
            <person name="Wahyudi A.T."/>
            <person name="Murase Y."/>
            <person name="Takeyama H."/>
        </authorList>
    </citation>
    <scope>NUCLEOTIDE SEQUENCE [LARGE SCALE GENOMIC DNA]</scope>
    <source>
        <strain evidence="3">ATCC 700264 / AMB-1</strain>
    </source>
</reference>
<organism evidence="2 3">
    <name type="scientific">Paramagnetospirillum magneticum (strain ATCC 700264 / AMB-1)</name>
    <name type="common">Magnetospirillum magneticum</name>
    <dbReference type="NCBI Taxonomy" id="342108"/>
    <lineage>
        <taxon>Bacteria</taxon>
        <taxon>Pseudomonadati</taxon>
        <taxon>Pseudomonadota</taxon>
        <taxon>Alphaproteobacteria</taxon>
        <taxon>Rhodospirillales</taxon>
        <taxon>Magnetospirillaceae</taxon>
        <taxon>Paramagnetospirillum</taxon>
    </lineage>
</organism>
<evidence type="ECO:0000313" key="2">
    <source>
        <dbReference type="EMBL" id="BAE49261.1"/>
    </source>
</evidence>
<evidence type="ECO:0000259" key="1">
    <source>
        <dbReference type="Pfam" id="PF07603"/>
    </source>
</evidence>
<dbReference type="RefSeq" id="WP_011382901.1">
    <property type="nucleotide sequence ID" value="NC_007626.1"/>
</dbReference>
<accession>Q2WA64</accession>
<gene>
    <name evidence="2" type="ordered locus">amb0457</name>
</gene>
<feature type="domain" description="Lcl C-terminal" evidence="1">
    <location>
        <begin position="75"/>
        <end position="173"/>
    </location>
</feature>
<dbReference type="AlphaFoldDB" id="Q2WA64"/>
<dbReference type="HOGENOM" id="CLU_098648_0_0_5"/>
<dbReference type="KEGG" id="mag:amb0457"/>
<sequence length="177" mass="19184">MTHIDTPVPDTIGTPYGGGFYAGEFLLDGKLYALIVAPKAEGETTAQFKTRNTVTKGARSLRDGLANSNAMANGNHPAAAFCRDLEIGGFTDWYLPSRHEAALLAENLMPGEGYVPEQTTAEAFKKGGAEAFAQDWYWTSTEFGSGSAWVQLFDTGYQGSYGKDWSARVRAVRKCPL</sequence>
<protein>
    <recommendedName>
        <fullName evidence="1">Lcl C-terminal domain-containing protein</fullName>
    </recommendedName>
</protein>
<name>Q2WA64_PARM1</name>
<dbReference type="EMBL" id="AP007255">
    <property type="protein sequence ID" value="BAE49261.1"/>
    <property type="molecule type" value="Genomic_DNA"/>
</dbReference>
<dbReference type="STRING" id="342108.amb0457"/>